<evidence type="ECO:0000256" key="4">
    <source>
        <dbReference type="ARBA" id="ARBA00023288"/>
    </source>
</evidence>
<evidence type="ECO:0000313" key="8">
    <source>
        <dbReference type="Proteomes" id="UP000295142"/>
    </source>
</evidence>
<sequence length="93" mass="9065">MLRSLFLTGVLGGSMAVMAGCTDDRNINAATGALTGAAVGSQIGSGSGRTAAALAGAAAGTAIGANAGNRSSNRTCLYRDQRTGGTYRAPCPN</sequence>
<comment type="similarity">
    <text evidence="2">Belongs to the rickettsiale 17 kDa surface antigen family.</text>
</comment>
<proteinExistence type="inferred from homology"/>
<evidence type="ECO:0000256" key="2">
    <source>
        <dbReference type="ARBA" id="ARBA00008681"/>
    </source>
</evidence>
<dbReference type="PROSITE" id="PS51257">
    <property type="entry name" value="PROKAR_LIPOPROTEIN"/>
    <property type="match status" value="1"/>
</dbReference>
<evidence type="ECO:0000259" key="6">
    <source>
        <dbReference type="Pfam" id="PF05433"/>
    </source>
</evidence>
<accession>A0A4V2SAJ0</accession>
<gene>
    <name evidence="7" type="ORF">EV655_106193</name>
</gene>
<dbReference type="Pfam" id="PF05433">
    <property type="entry name" value="Rick_17kDa_Anti"/>
    <property type="match status" value="1"/>
</dbReference>
<keyword evidence="5" id="KW-0732">Signal</keyword>
<dbReference type="RefSeq" id="WP_132544070.1">
    <property type="nucleotide sequence ID" value="NZ_SLWW01000006.1"/>
</dbReference>
<feature type="chain" id="PRO_5020413068" description="17 kDa surface antigen" evidence="5">
    <location>
        <begin position="20"/>
        <end position="93"/>
    </location>
</feature>
<dbReference type="GO" id="GO:0009279">
    <property type="term" value="C:cell outer membrane"/>
    <property type="evidence" value="ECO:0007669"/>
    <property type="project" value="UniProtKB-SubCell"/>
</dbReference>
<evidence type="ECO:0000256" key="5">
    <source>
        <dbReference type="SAM" id="SignalP"/>
    </source>
</evidence>
<dbReference type="EMBL" id="SLWW01000006">
    <property type="protein sequence ID" value="TCO71700.1"/>
    <property type="molecule type" value="Genomic_DNA"/>
</dbReference>
<name>A0A4V2SAJ0_9RHOB</name>
<reference evidence="7 8" key="1">
    <citation type="submission" date="2019-03" db="EMBL/GenBank/DDBJ databases">
        <title>Genomic Encyclopedia of Type Strains, Phase IV (KMG-IV): sequencing the most valuable type-strain genomes for metagenomic binning, comparative biology and taxonomic classification.</title>
        <authorList>
            <person name="Goeker M."/>
        </authorList>
    </citation>
    <scope>NUCLEOTIDE SEQUENCE [LARGE SCALE GENOMIC DNA]</scope>
    <source>
        <strain evidence="7 8">DSM 4868</strain>
    </source>
</reference>
<dbReference type="InterPro" id="IPR008816">
    <property type="entry name" value="Gly_zipper_2TM_dom"/>
</dbReference>
<comment type="caution">
    <text evidence="7">The sequence shown here is derived from an EMBL/GenBank/DDBJ whole genome shotgun (WGS) entry which is preliminary data.</text>
</comment>
<dbReference type="Proteomes" id="UP000295142">
    <property type="component" value="Unassembled WGS sequence"/>
</dbReference>
<feature type="domain" description="Glycine zipper 2TM" evidence="6">
    <location>
        <begin position="28"/>
        <end position="68"/>
    </location>
</feature>
<comment type="subcellular location">
    <subcellularLocation>
        <location evidence="1">Cell outer membrane</location>
        <topology evidence="1">Lipid-anchor</topology>
    </subcellularLocation>
</comment>
<evidence type="ECO:0000256" key="3">
    <source>
        <dbReference type="ARBA" id="ARBA00015281"/>
    </source>
</evidence>
<protein>
    <recommendedName>
        <fullName evidence="3">17 kDa surface antigen</fullName>
    </recommendedName>
</protein>
<evidence type="ECO:0000256" key="1">
    <source>
        <dbReference type="ARBA" id="ARBA00004459"/>
    </source>
</evidence>
<feature type="signal peptide" evidence="5">
    <location>
        <begin position="1"/>
        <end position="19"/>
    </location>
</feature>
<keyword evidence="4" id="KW-0449">Lipoprotein</keyword>
<dbReference type="AlphaFoldDB" id="A0A4V2SAJ0"/>
<organism evidence="7 8">
    <name type="scientific">Rhodovulum euryhalinum</name>
    <dbReference type="NCBI Taxonomy" id="35805"/>
    <lineage>
        <taxon>Bacteria</taxon>
        <taxon>Pseudomonadati</taxon>
        <taxon>Pseudomonadota</taxon>
        <taxon>Alphaproteobacteria</taxon>
        <taxon>Rhodobacterales</taxon>
        <taxon>Paracoccaceae</taxon>
        <taxon>Rhodovulum</taxon>
    </lineage>
</organism>
<keyword evidence="8" id="KW-1185">Reference proteome</keyword>
<evidence type="ECO:0000313" key="7">
    <source>
        <dbReference type="EMBL" id="TCO71700.1"/>
    </source>
</evidence>